<reference evidence="1" key="1">
    <citation type="journal article" date="2016" name="Genome Announc.">
        <title>Complete Genome Sequences of Broad-Host-Range Pseudomonas aeruginosa Bacteriophages phiR18 and phiS12-1.</title>
        <authorList>
            <person name="Furusawa T."/>
            <person name="Iwano H."/>
            <person name="Higuchi H."/>
            <person name="Usui M."/>
            <person name="Maruyama F."/>
            <person name="Nakagawa I."/>
            <person name="Yokota H."/>
            <person name="Tamura Y."/>
        </authorList>
    </citation>
    <scope>NUCLEOTIDE SEQUENCE [LARGE SCALE GENOMIC DNA]</scope>
</reference>
<proteinExistence type="predicted"/>
<dbReference type="GeneID" id="40080220"/>
<evidence type="ECO:0000313" key="1">
    <source>
        <dbReference type="EMBL" id="BAU16354.1"/>
    </source>
</evidence>
<dbReference type="EMBL" id="LC102729">
    <property type="protein sequence ID" value="BAU16354.1"/>
    <property type="molecule type" value="Genomic_DNA"/>
</dbReference>
<protein>
    <submittedName>
        <fullName evidence="1">Uncharacterized protein</fullName>
    </submittedName>
</protein>
<keyword evidence="2" id="KW-1185">Reference proteome</keyword>
<organism evidence="1 2">
    <name type="scientific">Pseudomonas phage phiR18</name>
    <dbReference type="NCBI Taxonomy" id="1752027"/>
    <lineage>
        <taxon>Viruses</taxon>
        <taxon>Duplodnaviria</taxon>
        <taxon>Heunggongvirae</taxon>
        <taxon>Uroviricota</taxon>
        <taxon>Caudoviricetes</taxon>
        <taxon>Kochitakasuvirus</taxon>
        <taxon>Kochitakasuvirus R18</taxon>
    </lineage>
</organism>
<sequence>MKNLYAELKKRFDIDVALSDTGFRFVYGAIDQSDGDYRVGMASFKMGLRPDPVMYNRYQYDMLNRLKGYLGDHLRADRALAELFHATRMRAKLRSQPAVA</sequence>
<evidence type="ECO:0000313" key="2">
    <source>
        <dbReference type="Proteomes" id="UP000221614"/>
    </source>
</evidence>
<name>A0A0S3UFR4_9CAUD</name>
<dbReference type="KEGG" id="vg:40080220"/>
<dbReference type="Proteomes" id="UP000221614">
    <property type="component" value="Segment"/>
</dbReference>
<dbReference type="RefSeq" id="YP_009604326.1">
    <property type="nucleotide sequence ID" value="NC_041964.1"/>
</dbReference>
<accession>A0A0S3UFR4</accession>